<dbReference type="KEGG" id="pnd:Pla175_18530"/>
<evidence type="ECO:0000256" key="6">
    <source>
        <dbReference type="ARBA" id="ARBA00023136"/>
    </source>
</evidence>
<dbReference type="Pfam" id="PF02472">
    <property type="entry name" value="ExbD"/>
    <property type="match status" value="1"/>
</dbReference>
<organism evidence="8 9">
    <name type="scientific">Pirellulimonas nuda</name>
    <dbReference type="NCBI Taxonomy" id="2528009"/>
    <lineage>
        <taxon>Bacteria</taxon>
        <taxon>Pseudomonadati</taxon>
        <taxon>Planctomycetota</taxon>
        <taxon>Planctomycetia</taxon>
        <taxon>Pirellulales</taxon>
        <taxon>Lacipirellulaceae</taxon>
        <taxon>Pirellulimonas</taxon>
    </lineage>
</organism>
<name>A0A518DAG6_9BACT</name>
<keyword evidence="7" id="KW-0653">Protein transport</keyword>
<evidence type="ECO:0000256" key="5">
    <source>
        <dbReference type="ARBA" id="ARBA00022989"/>
    </source>
</evidence>
<dbReference type="Gene3D" id="3.30.420.270">
    <property type="match status" value="1"/>
</dbReference>
<comment type="similarity">
    <text evidence="2 7">Belongs to the ExbD/TolR family.</text>
</comment>
<reference evidence="8 9" key="1">
    <citation type="submission" date="2019-02" db="EMBL/GenBank/DDBJ databases">
        <title>Deep-cultivation of Planctomycetes and their phenomic and genomic characterization uncovers novel biology.</title>
        <authorList>
            <person name="Wiegand S."/>
            <person name="Jogler M."/>
            <person name="Boedeker C."/>
            <person name="Pinto D."/>
            <person name="Vollmers J."/>
            <person name="Rivas-Marin E."/>
            <person name="Kohn T."/>
            <person name="Peeters S.H."/>
            <person name="Heuer A."/>
            <person name="Rast P."/>
            <person name="Oberbeckmann S."/>
            <person name="Bunk B."/>
            <person name="Jeske O."/>
            <person name="Meyerdierks A."/>
            <person name="Storesund J.E."/>
            <person name="Kallscheuer N."/>
            <person name="Luecker S."/>
            <person name="Lage O.M."/>
            <person name="Pohl T."/>
            <person name="Merkel B.J."/>
            <person name="Hornburger P."/>
            <person name="Mueller R.-W."/>
            <person name="Bruemmer F."/>
            <person name="Labrenz M."/>
            <person name="Spormann A.M."/>
            <person name="Op den Camp H."/>
            <person name="Overmann J."/>
            <person name="Amann R."/>
            <person name="Jetten M.S.M."/>
            <person name="Mascher T."/>
            <person name="Medema M.H."/>
            <person name="Devos D.P."/>
            <person name="Kaster A.-K."/>
            <person name="Ovreas L."/>
            <person name="Rohde M."/>
            <person name="Galperin M.Y."/>
            <person name="Jogler C."/>
        </authorList>
    </citation>
    <scope>NUCLEOTIDE SEQUENCE [LARGE SCALE GENOMIC DNA]</scope>
    <source>
        <strain evidence="8 9">Pla175</strain>
    </source>
</reference>
<keyword evidence="3" id="KW-1003">Cell membrane</keyword>
<keyword evidence="4 7" id="KW-0812">Transmembrane</keyword>
<sequence length="123" mass="13762">MLSMTPLIDVVFLLLIFFLVASRFEQEERDMEVNLPRASQATPTIFPGKEIFVNLTPTGDFFVDGQRLDVRGLRAKLQAANDSNPGRQRVTIRADQDSRTGSLVAVMDACNQARIKNYTIATE</sequence>
<evidence type="ECO:0000256" key="7">
    <source>
        <dbReference type="RuleBase" id="RU003879"/>
    </source>
</evidence>
<evidence type="ECO:0000256" key="1">
    <source>
        <dbReference type="ARBA" id="ARBA00004162"/>
    </source>
</evidence>
<dbReference type="GO" id="GO:0022857">
    <property type="term" value="F:transmembrane transporter activity"/>
    <property type="evidence" value="ECO:0007669"/>
    <property type="project" value="InterPro"/>
</dbReference>
<evidence type="ECO:0000313" key="9">
    <source>
        <dbReference type="Proteomes" id="UP000317429"/>
    </source>
</evidence>
<evidence type="ECO:0000256" key="4">
    <source>
        <dbReference type="ARBA" id="ARBA00022692"/>
    </source>
</evidence>
<keyword evidence="9" id="KW-1185">Reference proteome</keyword>
<keyword evidence="6" id="KW-0472">Membrane</keyword>
<keyword evidence="5" id="KW-1133">Transmembrane helix</keyword>
<dbReference type="PANTHER" id="PTHR30558:SF3">
    <property type="entry name" value="BIOPOLYMER TRANSPORT PROTEIN EXBD-RELATED"/>
    <property type="match status" value="1"/>
</dbReference>
<evidence type="ECO:0000313" key="8">
    <source>
        <dbReference type="EMBL" id="QDU88475.1"/>
    </source>
</evidence>
<keyword evidence="7" id="KW-0813">Transport</keyword>
<dbReference type="GO" id="GO:0015031">
    <property type="term" value="P:protein transport"/>
    <property type="evidence" value="ECO:0007669"/>
    <property type="project" value="UniProtKB-KW"/>
</dbReference>
<evidence type="ECO:0000256" key="2">
    <source>
        <dbReference type="ARBA" id="ARBA00005811"/>
    </source>
</evidence>
<protein>
    <submittedName>
        <fullName evidence="8">Biopolymer transport protein ExbD</fullName>
    </submittedName>
</protein>
<dbReference type="Proteomes" id="UP000317429">
    <property type="component" value="Chromosome"/>
</dbReference>
<dbReference type="EMBL" id="CP036291">
    <property type="protein sequence ID" value="QDU88475.1"/>
    <property type="molecule type" value="Genomic_DNA"/>
</dbReference>
<evidence type="ECO:0000256" key="3">
    <source>
        <dbReference type="ARBA" id="ARBA00022475"/>
    </source>
</evidence>
<dbReference type="GO" id="GO:0005886">
    <property type="term" value="C:plasma membrane"/>
    <property type="evidence" value="ECO:0007669"/>
    <property type="project" value="UniProtKB-SubCell"/>
</dbReference>
<comment type="subcellular location">
    <subcellularLocation>
        <location evidence="1">Cell membrane</location>
        <topology evidence="1">Single-pass membrane protein</topology>
    </subcellularLocation>
    <subcellularLocation>
        <location evidence="7">Cell membrane</location>
        <topology evidence="7">Single-pass type II membrane protein</topology>
    </subcellularLocation>
</comment>
<accession>A0A518DAG6</accession>
<dbReference type="InterPro" id="IPR003400">
    <property type="entry name" value="ExbD"/>
</dbReference>
<proteinExistence type="inferred from homology"/>
<gene>
    <name evidence="8" type="primary">exbD</name>
    <name evidence="8" type="ORF">Pla175_18530</name>
</gene>
<dbReference type="PANTHER" id="PTHR30558">
    <property type="entry name" value="EXBD MEMBRANE COMPONENT OF PMF-DRIVEN MACROMOLECULE IMPORT SYSTEM"/>
    <property type="match status" value="1"/>
</dbReference>
<dbReference type="AlphaFoldDB" id="A0A518DAG6"/>